<dbReference type="AlphaFoldDB" id="A0A7S0EQ51"/>
<dbReference type="GO" id="GO:0005783">
    <property type="term" value="C:endoplasmic reticulum"/>
    <property type="evidence" value="ECO:0007669"/>
    <property type="project" value="TreeGrafter"/>
</dbReference>
<dbReference type="PANTHER" id="PTHR45672:SF3">
    <property type="entry name" value="THIOREDOXIN DOMAIN-CONTAINING PROTEIN 5"/>
    <property type="match status" value="1"/>
</dbReference>
<dbReference type="EMBL" id="HBEP01020815">
    <property type="protein sequence ID" value="CAD8491639.1"/>
    <property type="molecule type" value="Transcribed_RNA"/>
</dbReference>
<protein>
    <recommendedName>
        <fullName evidence="4">Thioredoxin domain-containing protein</fullName>
    </recommendedName>
</protein>
<evidence type="ECO:0000256" key="2">
    <source>
        <dbReference type="ARBA" id="ARBA00022729"/>
    </source>
</evidence>
<dbReference type="SUPFAM" id="SSF52833">
    <property type="entry name" value="Thioredoxin-like"/>
    <property type="match status" value="1"/>
</dbReference>
<comment type="similarity">
    <text evidence="1">Belongs to the protein disulfide isomerase family.</text>
</comment>
<dbReference type="InterPro" id="IPR036249">
    <property type="entry name" value="Thioredoxin-like_sf"/>
</dbReference>
<accession>A0A7S0EQ51</accession>
<keyword evidence="2" id="KW-0732">Signal</keyword>
<organism evidence="5">
    <name type="scientific">Phaeocystis antarctica</name>
    <dbReference type="NCBI Taxonomy" id="33657"/>
    <lineage>
        <taxon>Eukaryota</taxon>
        <taxon>Haptista</taxon>
        <taxon>Haptophyta</taxon>
        <taxon>Prymnesiophyceae</taxon>
        <taxon>Phaeocystales</taxon>
        <taxon>Phaeocystaceae</taxon>
        <taxon>Phaeocystis</taxon>
    </lineage>
</organism>
<dbReference type="GO" id="GO:0006457">
    <property type="term" value="P:protein folding"/>
    <property type="evidence" value="ECO:0007669"/>
    <property type="project" value="TreeGrafter"/>
</dbReference>
<proteinExistence type="inferred from homology"/>
<dbReference type="Gene3D" id="3.40.30.10">
    <property type="entry name" value="Glutaredoxin"/>
    <property type="match status" value="1"/>
</dbReference>
<evidence type="ECO:0000259" key="4">
    <source>
        <dbReference type="Pfam" id="PF00085"/>
    </source>
</evidence>
<gene>
    <name evidence="5" type="ORF">PANT1444_LOCUS11708</name>
</gene>
<dbReference type="PANTHER" id="PTHR45672">
    <property type="entry name" value="PROTEIN DISULFIDE-ISOMERASE C17H9.14C-RELATED"/>
    <property type="match status" value="1"/>
</dbReference>
<evidence type="ECO:0000256" key="1">
    <source>
        <dbReference type="ARBA" id="ARBA00006347"/>
    </source>
</evidence>
<dbReference type="InterPro" id="IPR051063">
    <property type="entry name" value="PDI"/>
</dbReference>
<sequence length="170" mass="18489">MKPAWDSLAQQFATSDKVLIGDVDCTASGKDLCERIGVEGFPTIKFFNPPDTDGEDYDGGRDEEALVEFAKTLGPGCSASTLENCSAEQKAEIEALLKLPEADLAKQLEELKATLAEKEKTHEKFVEGLQASYETSNKELEAFKKEAKPKMKLLRSAMPAKAADAGKDEV</sequence>
<feature type="coiled-coil region" evidence="3">
    <location>
        <begin position="101"/>
        <end position="146"/>
    </location>
</feature>
<evidence type="ECO:0000256" key="3">
    <source>
        <dbReference type="SAM" id="Coils"/>
    </source>
</evidence>
<reference evidence="5" key="1">
    <citation type="submission" date="2021-01" db="EMBL/GenBank/DDBJ databases">
        <authorList>
            <person name="Corre E."/>
            <person name="Pelletier E."/>
            <person name="Niang G."/>
            <person name="Scheremetjew M."/>
            <person name="Finn R."/>
            <person name="Kale V."/>
            <person name="Holt S."/>
            <person name="Cochrane G."/>
            <person name="Meng A."/>
            <person name="Brown T."/>
            <person name="Cohen L."/>
        </authorList>
    </citation>
    <scope>NUCLEOTIDE SEQUENCE</scope>
    <source>
        <strain evidence="5">CCMP1374</strain>
    </source>
</reference>
<dbReference type="InterPro" id="IPR013766">
    <property type="entry name" value="Thioredoxin_domain"/>
</dbReference>
<dbReference type="Pfam" id="PF00085">
    <property type="entry name" value="Thioredoxin"/>
    <property type="match status" value="1"/>
</dbReference>
<feature type="domain" description="Thioredoxin" evidence="4">
    <location>
        <begin position="1"/>
        <end position="71"/>
    </location>
</feature>
<dbReference type="GO" id="GO:0003756">
    <property type="term" value="F:protein disulfide isomerase activity"/>
    <property type="evidence" value="ECO:0007669"/>
    <property type="project" value="TreeGrafter"/>
</dbReference>
<name>A0A7S0EQ51_9EUKA</name>
<keyword evidence="3" id="KW-0175">Coiled coil</keyword>
<evidence type="ECO:0000313" key="5">
    <source>
        <dbReference type="EMBL" id="CAD8491639.1"/>
    </source>
</evidence>